<dbReference type="OMA" id="PRMMIMN"/>
<sequence>MFRSSRLFLRVDTETSAMIKYDVSLELSEISKYTEQVAERGGCPLSFTEITRFCFMLSDSVMSLSALISPLWRPMVKSPGSVDFTI</sequence>
<protein>
    <submittedName>
        <fullName evidence="1">Uncharacterized protein</fullName>
    </submittedName>
</protein>
<name>A0A4W4H845_ELEEL</name>
<evidence type="ECO:0000313" key="2">
    <source>
        <dbReference type="Proteomes" id="UP000314983"/>
    </source>
</evidence>
<dbReference type="Proteomes" id="UP000314983">
    <property type="component" value="Chromosome 17"/>
</dbReference>
<reference evidence="2" key="1">
    <citation type="journal article" date="2014" name="Science">
        <title>Nonhuman genetics. Genomic basis for the convergent evolution of electric organs.</title>
        <authorList>
            <person name="Gallant J.R."/>
            <person name="Traeger L.L."/>
            <person name="Volkening J.D."/>
            <person name="Moffett H."/>
            <person name="Chen P.H."/>
            <person name="Novina C.D."/>
            <person name="Phillips G.N.Jr."/>
            <person name="Anand R."/>
            <person name="Wells G.B."/>
            <person name="Pinch M."/>
            <person name="Guth R."/>
            <person name="Unguez G.A."/>
            <person name="Albert J.S."/>
            <person name="Zakon H.H."/>
            <person name="Samanta M.P."/>
            <person name="Sussman M.R."/>
        </authorList>
    </citation>
    <scope>NUCLEOTIDE SEQUENCE [LARGE SCALE GENOMIC DNA]</scope>
</reference>
<dbReference type="Ensembl" id="ENSEEET00000045380.2">
    <property type="protein sequence ID" value="ENSEEEP00000044876.2"/>
    <property type="gene ID" value="ENSEEEG00000021179.2"/>
</dbReference>
<reference evidence="1" key="3">
    <citation type="submission" date="2020-05" db="EMBL/GenBank/DDBJ databases">
        <title>Electrophorus electricus (electric eel) genome, fEleEle1, primary haplotype.</title>
        <authorList>
            <person name="Myers G."/>
            <person name="Meyer A."/>
            <person name="Fedrigo O."/>
            <person name="Formenti G."/>
            <person name="Rhie A."/>
            <person name="Tracey A."/>
            <person name="Sims Y."/>
            <person name="Jarvis E.D."/>
        </authorList>
    </citation>
    <scope>NUCLEOTIDE SEQUENCE [LARGE SCALE GENOMIC DNA]</scope>
</reference>
<organism evidence="1 2">
    <name type="scientific">Electrophorus electricus</name>
    <name type="common">Electric eel</name>
    <name type="synonym">Gymnotus electricus</name>
    <dbReference type="NCBI Taxonomy" id="8005"/>
    <lineage>
        <taxon>Eukaryota</taxon>
        <taxon>Metazoa</taxon>
        <taxon>Chordata</taxon>
        <taxon>Craniata</taxon>
        <taxon>Vertebrata</taxon>
        <taxon>Euteleostomi</taxon>
        <taxon>Actinopterygii</taxon>
        <taxon>Neopterygii</taxon>
        <taxon>Teleostei</taxon>
        <taxon>Ostariophysi</taxon>
        <taxon>Gymnotiformes</taxon>
        <taxon>Gymnotoidei</taxon>
        <taxon>Gymnotidae</taxon>
        <taxon>Electrophorus</taxon>
    </lineage>
</organism>
<dbReference type="AlphaFoldDB" id="A0A4W4H845"/>
<reference evidence="1" key="5">
    <citation type="submission" date="2025-09" db="UniProtKB">
        <authorList>
            <consortium name="Ensembl"/>
        </authorList>
    </citation>
    <scope>IDENTIFICATION</scope>
</reference>
<evidence type="ECO:0000313" key="1">
    <source>
        <dbReference type="Ensembl" id="ENSEEEP00000044876.2"/>
    </source>
</evidence>
<accession>A0A4W4H845</accession>
<dbReference type="GeneTree" id="ENSGT00940000178703"/>
<proteinExistence type="predicted"/>
<reference evidence="2" key="2">
    <citation type="journal article" date="2017" name="Sci. Adv.">
        <title>A tail of two voltages: Proteomic comparison of the three electric organs of the electric eel.</title>
        <authorList>
            <person name="Traeger L.L."/>
            <person name="Sabat G."/>
            <person name="Barrett-Wilt G.A."/>
            <person name="Wells G.B."/>
            <person name="Sussman M.R."/>
        </authorList>
    </citation>
    <scope>NUCLEOTIDE SEQUENCE [LARGE SCALE GENOMIC DNA]</scope>
</reference>
<reference evidence="1" key="4">
    <citation type="submission" date="2025-08" db="UniProtKB">
        <authorList>
            <consortium name="Ensembl"/>
        </authorList>
    </citation>
    <scope>IDENTIFICATION</scope>
</reference>
<keyword evidence="2" id="KW-1185">Reference proteome</keyword>